<proteinExistence type="predicted"/>
<evidence type="ECO:0000313" key="1">
    <source>
        <dbReference type="EMBL" id="KHG22964.1"/>
    </source>
</evidence>
<accession>A0A0B0PEV6</accession>
<dbReference type="EMBL" id="KN423407">
    <property type="protein sequence ID" value="KHG22964.1"/>
    <property type="molecule type" value="Genomic_DNA"/>
</dbReference>
<dbReference type="Proteomes" id="UP000032142">
    <property type="component" value="Unassembled WGS sequence"/>
</dbReference>
<gene>
    <name evidence="1" type="ORF">F383_01964</name>
</gene>
<evidence type="ECO:0000313" key="2">
    <source>
        <dbReference type="Proteomes" id="UP000032142"/>
    </source>
</evidence>
<organism evidence="1 2">
    <name type="scientific">Gossypium arboreum</name>
    <name type="common">Tree cotton</name>
    <name type="synonym">Gossypium nanking</name>
    <dbReference type="NCBI Taxonomy" id="29729"/>
    <lineage>
        <taxon>Eukaryota</taxon>
        <taxon>Viridiplantae</taxon>
        <taxon>Streptophyta</taxon>
        <taxon>Embryophyta</taxon>
        <taxon>Tracheophyta</taxon>
        <taxon>Spermatophyta</taxon>
        <taxon>Magnoliopsida</taxon>
        <taxon>eudicotyledons</taxon>
        <taxon>Gunneridae</taxon>
        <taxon>Pentapetalae</taxon>
        <taxon>rosids</taxon>
        <taxon>malvids</taxon>
        <taxon>Malvales</taxon>
        <taxon>Malvaceae</taxon>
        <taxon>Malvoideae</taxon>
        <taxon>Gossypium</taxon>
    </lineage>
</organism>
<sequence>MRHYTCRLL</sequence>
<keyword evidence="2" id="KW-1185">Reference proteome</keyword>
<protein>
    <submittedName>
        <fullName evidence="1">Uncharacterized protein</fullName>
    </submittedName>
</protein>
<reference evidence="2" key="1">
    <citation type="submission" date="2014-09" db="EMBL/GenBank/DDBJ databases">
        <authorList>
            <person name="Mudge J."/>
            <person name="Ramaraj T."/>
            <person name="Lindquist I.E."/>
            <person name="Bharti A.K."/>
            <person name="Sundararajan A."/>
            <person name="Cameron C.T."/>
            <person name="Woodward J.E."/>
            <person name="May G.D."/>
            <person name="Brubaker C."/>
            <person name="Broadhvest J."/>
            <person name="Wilkins T.A."/>
        </authorList>
    </citation>
    <scope>NUCLEOTIDE SEQUENCE</scope>
    <source>
        <strain evidence="2">cv. AKA8401</strain>
    </source>
</reference>
<name>A0A0B0PEV6_GOSAR</name>